<gene>
    <name evidence="1" type="ORF">OCBIM_22036229mg</name>
</gene>
<dbReference type="AlphaFoldDB" id="A0A0L8I3T0"/>
<reference evidence="1" key="1">
    <citation type="submission" date="2015-07" db="EMBL/GenBank/DDBJ databases">
        <title>MeaNS - Measles Nucleotide Surveillance Program.</title>
        <authorList>
            <person name="Tran T."/>
            <person name="Druce J."/>
        </authorList>
    </citation>
    <scope>NUCLEOTIDE SEQUENCE</scope>
    <source>
        <strain evidence="1">UCB-OBI-ISO-001</strain>
        <tissue evidence="1">Gonad</tissue>
    </source>
</reference>
<protein>
    <submittedName>
        <fullName evidence="1">Uncharacterized protein</fullName>
    </submittedName>
</protein>
<evidence type="ECO:0000313" key="1">
    <source>
        <dbReference type="EMBL" id="KOF96153.1"/>
    </source>
</evidence>
<proteinExistence type="predicted"/>
<organism evidence="1">
    <name type="scientific">Octopus bimaculoides</name>
    <name type="common">California two-spotted octopus</name>
    <dbReference type="NCBI Taxonomy" id="37653"/>
    <lineage>
        <taxon>Eukaryota</taxon>
        <taxon>Metazoa</taxon>
        <taxon>Spiralia</taxon>
        <taxon>Lophotrochozoa</taxon>
        <taxon>Mollusca</taxon>
        <taxon>Cephalopoda</taxon>
        <taxon>Coleoidea</taxon>
        <taxon>Octopodiformes</taxon>
        <taxon>Octopoda</taxon>
        <taxon>Incirrata</taxon>
        <taxon>Octopodidae</taxon>
        <taxon>Octopus</taxon>
    </lineage>
</organism>
<accession>A0A0L8I3T0</accession>
<sequence length="362" mass="43373">MVSYYGDQLQTFLDILNETGNKKLAKCISEKKNEFVFMIKSKQYLNPEGRQNHCSLLPRSIPTQFIYESNVEDVIDKVKEKYKCRKPIADRLYVVIVCKETNGDSIFYTDDDNILIRKFIEDIYDIFDKNEEIKIIAIVDANDEEKDRVKTEKDYLFTCSIAESTEMYIIEKKRNEDLKDFKYCENVMDLLKKIPDEKMNLYYNYIYIIMMQNSDRKIQKALNNKIKRIKIESKKMNKLQKVENFVQEIKPYLKPEMKKFIIFFVENYWKVEVALDYIKKLFTNLSDLKKEIDIVIRKTDKLTIPKNISVKKSDWDKTKYVSFYVMDEEKWVTILESSTEKQISVDGFLREYCSKIEYVEEK</sequence>
<dbReference type="EMBL" id="KQ416626">
    <property type="protein sequence ID" value="KOF96153.1"/>
    <property type="molecule type" value="Genomic_DNA"/>
</dbReference>
<name>A0A0L8I3T0_OCTBM</name>